<comment type="similarity">
    <text evidence="2">Belongs to the CIA30 family.</text>
</comment>
<feature type="domain" description="NADH:ubiquinone oxidoreductase intermediate-associated protein 30" evidence="6">
    <location>
        <begin position="178"/>
        <end position="263"/>
    </location>
</feature>
<reference evidence="8" key="1">
    <citation type="submission" date="2021-01" db="EMBL/GenBank/DDBJ databases">
        <title>Caligus Genome Assembly.</title>
        <authorList>
            <person name="Gallardo-Escarate C."/>
        </authorList>
    </citation>
    <scope>NUCLEOTIDE SEQUENCE [LARGE SCALE GENOMIC DNA]</scope>
</reference>
<dbReference type="PANTHER" id="PTHR13194:SF18">
    <property type="entry name" value="COMPLEX I INTERMEDIATE-ASSOCIATED PROTEIN 30, MITOCHONDRIAL"/>
    <property type="match status" value="1"/>
</dbReference>
<dbReference type="InterPro" id="IPR013857">
    <property type="entry name" value="NADH-UbQ_OxRdtase-assoc_prot30"/>
</dbReference>
<keyword evidence="4" id="KW-0143">Chaperone</keyword>
<dbReference type="GO" id="GO:0032981">
    <property type="term" value="P:mitochondrial respiratory chain complex I assembly"/>
    <property type="evidence" value="ECO:0007669"/>
    <property type="project" value="TreeGrafter"/>
</dbReference>
<evidence type="ECO:0000313" key="7">
    <source>
        <dbReference type="EMBL" id="QQP35125.1"/>
    </source>
</evidence>
<organism evidence="7 8">
    <name type="scientific">Caligus rogercresseyi</name>
    <name type="common">Sea louse</name>
    <dbReference type="NCBI Taxonomy" id="217165"/>
    <lineage>
        <taxon>Eukaryota</taxon>
        <taxon>Metazoa</taxon>
        <taxon>Ecdysozoa</taxon>
        <taxon>Arthropoda</taxon>
        <taxon>Crustacea</taxon>
        <taxon>Multicrustacea</taxon>
        <taxon>Hexanauplia</taxon>
        <taxon>Copepoda</taxon>
        <taxon>Siphonostomatoida</taxon>
        <taxon>Caligidae</taxon>
        <taxon>Caligus</taxon>
    </lineage>
</organism>
<feature type="compositionally biased region" description="Polar residues" evidence="5">
    <location>
        <begin position="1"/>
        <end position="22"/>
    </location>
</feature>
<dbReference type="PANTHER" id="PTHR13194">
    <property type="entry name" value="COMPLEX I INTERMEDIATE-ASSOCIATED PROTEIN 30"/>
    <property type="match status" value="1"/>
</dbReference>
<feature type="region of interest" description="Disordered" evidence="5">
    <location>
        <begin position="1"/>
        <end position="58"/>
    </location>
</feature>
<sequence>KPRTVPQRSKSPPKASQKNTPTMGERVRRDQSHVFHEYDRRGGYFDGPTGTWRDHVGDPSVKETLTKGSGVLKEEILKWKSEMSVNELEEWPKPGDRKYLVQSEKPEERLLNMCPGAESLNGETSLLRESLYANTPRRTHGFLRICQCLHQENTQVLLPRAPTGMAPLHASRHADPWDGRVYMLNVNTWEEFDVAWMDLYTYPLYTRGGPYWQEVKIPFSKFLFTHRSAIQDDQLPLTKKLQKAYKVGITLKDQTDGPFSLEIDYIGVELDNDEHQEVSAYESYRLVRKNYTRM</sequence>
<dbReference type="GO" id="GO:0051082">
    <property type="term" value="F:unfolded protein binding"/>
    <property type="evidence" value="ECO:0007669"/>
    <property type="project" value="TreeGrafter"/>
</dbReference>
<feature type="compositionally biased region" description="Basic and acidic residues" evidence="5">
    <location>
        <begin position="25"/>
        <end position="43"/>
    </location>
</feature>
<comment type="subcellular location">
    <subcellularLocation>
        <location evidence="1">Mitochondrion</location>
    </subcellularLocation>
</comment>
<dbReference type="AlphaFoldDB" id="A0A7T8JV79"/>
<evidence type="ECO:0000256" key="4">
    <source>
        <dbReference type="ARBA" id="ARBA00023186"/>
    </source>
</evidence>
<dbReference type="InterPro" id="IPR039131">
    <property type="entry name" value="NDUFAF1"/>
</dbReference>
<proteinExistence type="inferred from homology"/>
<evidence type="ECO:0000313" key="8">
    <source>
        <dbReference type="Proteomes" id="UP000595437"/>
    </source>
</evidence>
<protein>
    <submittedName>
        <fullName evidence="7">Putative complex I intermediate-associated protein 30 mitochondrial</fullName>
    </submittedName>
</protein>
<dbReference type="OrthoDB" id="42561at2759"/>
<dbReference type="GO" id="GO:0005739">
    <property type="term" value="C:mitochondrion"/>
    <property type="evidence" value="ECO:0007669"/>
    <property type="project" value="UniProtKB-SubCell"/>
</dbReference>
<dbReference type="Pfam" id="PF08547">
    <property type="entry name" value="CIA30"/>
    <property type="match status" value="1"/>
</dbReference>
<evidence type="ECO:0000259" key="6">
    <source>
        <dbReference type="Pfam" id="PF08547"/>
    </source>
</evidence>
<name>A0A7T8JV79_CALRO</name>
<keyword evidence="8" id="KW-1185">Reference proteome</keyword>
<evidence type="ECO:0000256" key="3">
    <source>
        <dbReference type="ARBA" id="ARBA00023128"/>
    </source>
</evidence>
<dbReference type="Proteomes" id="UP000595437">
    <property type="component" value="Chromosome 18"/>
</dbReference>
<gene>
    <name evidence="7" type="ORF">FKW44_023267</name>
</gene>
<evidence type="ECO:0000256" key="2">
    <source>
        <dbReference type="ARBA" id="ARBA00007884"/>
    </source>
</evidence>
<accession>A0A7T8JV79</accession>
<dbReference type="GO" id="GO:0006120">
    <property type="term" value="P:mitochondrial electron transport, NADH to ubiquinone"/>
    <property type="evidence" value="ECO:0007669"/>
    <property type="project" value="TreeGrafter"/>
</dbReference>
<dbReference type="EMBL" id="CP045907">
    <property type="protein sequence ID" value="QQP35125.1"/>
    <property type="molecule type" value="Genomic_DNA"/>
</dbReference>
<evidence type="ECO:0000256" key="1">
    <source>
        <dbReference type="ARBA" id="ARBA00004173"/>
    </source>
</evidence>
<dbReference type="InterPro" id="IPR008979">
    <property type="entry name" value="Galactose-bd-like_sf"/>
</dbReference>
<dbReference type="SUPFAM" id="SSF49785">
    <property type="entry name" value="Galactose-binding domain-like"/>
    <property type="match status" value="1"/>
</dbReference>
<evidence type="ECO:0000256" key="5">
    <source>
        <dbReference type="SAM" id="MobiDB-lite"/>
    </source>
</evidence>
<keyword evidence="3" id="KW-0496">Mitochondrion</keyword>
<feature type="non-terminal residue" evidence="7">
    <location>
        <position position="294"/>
    </location>
</feature>